<dbReference type="InterPro" id="IPR029068">
    <property type="entry name" value="Glyas_Bleomycin-R_OHBP_Dase"/>
</dbReference>
<dbReference type="InterPro" id="IPR032703">
    <property type="entry name" value="CppA_C"/>
</dbReference>
<dbReference type="SUPFAM" id="SSF54593">
    <property type="entry name" value="Glyoxalase/Bleomycin resistance protein/Dihydroxybiphenyl dioxygenase"/>
    <property type="match status" value="1"/>
</dbReference>
<dbReference type="EMBL" id="JBHSAC010000035">
    <property type="protein sequence ID" value="MFC3931890.1"/>
    <property type="molecule type" value="Genomic_DNA"/>
</dbReference>
<sequence length="250" mass="28733">MTIFEGIRLLSPVIRVNNREHNINFYCKVLGLKILKEENAEVFFCAYHNPSILFTIEESPSMRARAVEGPKKLNYLYIKAAKAEEIEALLATNISFSRLFKGEKGYAFEVISPEKDVILLHAEDDRSSLQEISGQNLTFRALEGFKGLSDYQIDKLVLNVEDLAQSKSFYQNLQGLSFLPNFQEAQGPDLKVTPDTTWDIEIINYKIPENYNLSVLKEYFEARNIEVYMDKAQKVLVISDPSQIELWFSK</sequence>
<reference evidence="4" key="1">
    <citation type="journal article" date="2019" name="Int. J. Syst. Evol. Microbiol.">
        <title>The Global Catalogue of Microorganisms (GCM) 10K type strain sequencing project: providing services to taxonomists for standard genome sequencing and annotation.</title>
        <authorList>
            <consortium name="The Broad Institute Genomics Platform"/>
            <consortium name="The Broad Institute Genome Sequencing Center for Infectious Disease"/>
            <person name="Wu L."/>
            <person name="Ma J."/>
        </authorList>
    </citation>
    <scope>NUCLEOTIDE SEQUENCE [LARGE SCALE GENOMIC DNA]</scope>
    <source>
        <strain evidence="4">CCUG 58728</strain>
    </source>
</reference>
<dbReference type="Proteomes" id="UP001595901">
    <property type="component" value="Unassembled WGS sequence"/>
</dbReference>
<dbReference type="Pfam" id="PF14507">
    <property type="entry name" value="CppA_C"/>
    <property type="match status" value="1"/>
</dbReference>
<evidence type="ECO:0000259" key="2">
    <source>
        <dbReference type="Pfam" id="PF14507"/>
    </source>
</evidence>
<feature type="domain" description="CppA N-terminal" evidence="1">
    <location>
        <begin position="11"/>
        <end position="132"/>
    </location>
</feature>
<organism evidence="3 4">
    <name type="scientific">Streptococcus dentapri</name>
    <dbReference type="NCBI Taxonomy" id="573564"/>
    <lineage>
        <taxon>Bacteria</taxon>
        <taxon>Bacillati</taxon>
        <taxon>Bacillota</taxon>
        <taxon>Bacilli</taxon>
        <taxon>Lactobacillales</taxon>
        <taxon>Streptococcaceae</taxon>
        <taxon>Streptococcus</taxon>
    </lineage>
</organism>
<dbReference type="InterPro" id="IPR032702">
    <property type="entry name" value="CppA_N"/>
</dbReference>
<proteinExistence type="predicted"/>
<protein>
    <submittedName>
        <fullName evidence="3">CppA N-terminal domain-containing protein</fullName>
    </submittedName>
</protein>
<dbReference type="Gene3D" id="3.10.180.40">
    <property type="entry name" value="C3-degrading proteinase like domains"/>
    <property type="match status" value="1"/>
</dbReference>
<evidence type="ECO:0000313" key="4">
    <source>
        <dbReference type="Proteomes" id="UP001595901"/>
    </source>
</evidence>
<evidence type="ECO:0000259" key="1">
    <source>
        <dbReference type="Pfam" id="PF14506"/>
    </source>
</evidence>
<dbReference type="RefSeq" id="WP_380430661.1">
    <property type="nucleotide sequence ID" value="NZ_JBHSAC010000035.1"/>
</dbReference>
<name>A0ABV8D047_9STRE</name>
<keyword evidence="4" id="KW-1185">Reference proteome</keyword>
<gene>
    <name evidence="3" type="ORF">ACFOSE_03680</name>
</gene>
<evidence type="ECO:0000313" key="3">
    <source>
        <dbReference type="EMBL" id="MFC3931890.1"/>
    </source>
</evidence>
<dbReference type="Gene3D" id="3.10.180.10">
    <property type="entry name" value="2,3-Dihydroxybiphenyl 1,2-Dioxygenase, domain 1"/>
    <property type="match status" value="1"/>
</dbReference>
<accession>A0ABV8D047</accession>
<comment type="caution">
    <text evidence="3">The sequence shown here is derived from an EMBL/GenBank/DDBJ whole genome shotgun (WGS) entry which is preliminary data.</text>
</comment>
<feature type="domain" description="CppA C-terminal" evidence="2">
    <location>
        <begin position="148"/>
        <end position="248"/>
    </location>
</feature>
<dbReference type="Pfam" id="PF14506">
    <property type="entry name" value="CppA_N"/>
    <property type="match status" value="1"/>
</dbReference>